<dbReference type="GO" id="GO:0031146">
    <property type="term" value="P:SCF-dependent proteasomal ubiquitin-dependent protein catabolic process"/>
    <property type="evidence" value="ECO:0007669"/>
    <property type="project" value="TreeGrafter"/>
</dbReference>
<feature type="region of interest" description="Disordered" evidence="1">
    <location>
        <begin position="579"/>
        <end position="602"/>
    </location>
</feature>
<dbReference type="GO" id="GO:0019005">
    <property type="term" value="C:SCF ubiquitin ligase complex"/>
    <property type="evidence" value="ECO:0007669"/>
    <property type="project" value="TreeGrafter"/>
</dbReference>
<feature type="non-terminal residue" evidence="3">
    <location>
        <position position="602"/>
    </location>
</feature>
<proteinExistence type="predicted"/>
<organism evidence="3 4">
    <name type="scientific">Neolentinus lepideus HHB14362 ss-1</name>
    <dbReference type="NCBI Taxonomy" id="1314782"/>
    <lineage>
        <taxon>Eukaryota</taxon>
        <taxon>Fungi</taxon>
        <taxon>Dikarya</taxon>
        <taxon>Basidiomycota</taxon>
        <taxon>Agaricomycotina</taxon>
        <taxon>Agaricomycetes</taxon>
        <taxon>Gloeophyllales</taxon>
        <taxon>Gloeophyllaceae</taxon>
        <taxon>Neolentinus</taxon>
    </lineage>
</organism>
<dbReference type="Proteomes" id="UP000076761">
    <property type="component" value="Unassembled WGS sequence"/>
</dbReference>
<dbReference type="OrthoDB" id="3258386at2759"/>
<dbReference type="InterPro" id="IPR001810">
    <property type="entry name" value="F-box_dom"/>
</dbReference>
<evidence type="ECO:0000313" key="4">
    <source>
        <dbReference type="Proteomes" id="UP000076761"/>
    </source>
</evidence>
<evidence type="ECO:0000313" key="3">
    <source>
        <dbReference type="EMBL" id="KZT29290.1"/>
    </source>
</evidence>
<dbReference type="PANTHER" id="PTHR13318">
    <property type="entry name" value="PARTNER OF PAIRED, ISOFORM B-RELATED"/>
    <property type="match status" value="1"/>
</dbReference>
<reference evidence="3 4" key="1">
    <citation type="journal article" date="2016" name="Mol. Biol. Evol.">
        <title>Comparative Genomics of Early-Diverging Mushroom-Forming Fungi Provides Insights into the Origins of Lignocellulose Decay Capabilities.</title>
        <authorList>
            <person name="Nagy L.G."/>
            <person name="Riley R."/>
            <person name="Tritt A."/>
            <person name="Adam C."/>
            <person name="Daum C."/>
            <person name="Floudas D."/>
            <person name="Sun H."/>
            <person name="Yadav J.S."/>
            <person name="Pangilinan J."/>
            <person name="Larsson K.H."/>
            <person name="Matsuura K."/>
            <person name="Barry K."/>
            <person name="Labutti K."/>
            <person name="Kuo R."/>
            <person name="Ohm R.A."/>
            <person name="Bhattacharya S.S."/>
            <person name="Shirouzu T."/>
            <person name="Yoshinaga Y."/>
            <person name="Martin F.M."/>
            <person name="Grigoriev I.V."/>
            <person name="Hibbett D.S."/>
        </authorList>
    </citation>
    <scope>NUCLEOTIDE SEQUENCE [LARGE SCALE GENOMIC DNA]</scope>
    <source>
        <strain evidence="3 4">HHB14362 ss-1</strain>
    </source>
</reference>
<sequence length="602" mass="67716">MHKCLTVAEILSHIFEHIPVSRDLANVALVCHVFHEPALEILWRHVTLWNLLVYTIPRSVLDVFETQNWLYDRSNSVTRVARISRPPGPQEMDRFLYYTSLVRSLQMHDRHRIWSWLPPMDLDVSVFDILVSLQRSRPIFPRLRSLSLGKLPGWVHEYMEVFLTPSLRKLSYGSIAATDQTCLALMAHIRRLCPGLEELQLENYSRAQEVLDGVNQHIGSFSHLRKLEYMQSVPDTTIFHFLAELPALEDLKFSVSAAASSMQIVGPVPRQRRAGWFRSLKKLSVKSPKLRYIVPLFDMVQSAPLVQLSFSYSDNDPDRDLLDHRLVFRSLRFLTLTVGRLTVVGALLERARLPSLEELSVVYGRCEKVLGNFVLAVCASCSPSTLRYLSVHHSLSHGYETRPVLVRPIILPLLAFRRIEHLHLSINGVFEMSDETIEEIAPSWPALKHIHLGVSNIQNCSNVTAKGLISLALHCAHLELIGLPLNVTSTSVTEESGCSGVHRNHSVKELDFGYSPISTDAVKEIAAVINYIFPKLQKINGWHGPSSSDAMPPLSTLNELGETEWQNVWQEVLSYCSGEDGPSGGNGKNEVGSGPVMKNIGL</sequence>
<protein>
    <recommendedName>
        <fullName evidence="2">F-box domain-containing protein</fullName>
    </recommendedName>
</protein>
<dbReference type="SUPFAM" id="SSF52047">
    <property type="entry name" value="RNI-like"/>
    <property type="match status" value="1"/>
</dbReference>
<evidence type="ECO:0000256" key="1">
    <source>
        <dbReference type="SAM" id="MobiDB-lite"/>
    </source>
</evidence>
<dbReference type="EMBL" id="KV425554">
    <property type="protein sequence ID" value="KZT29290.1"/>
    <property type="molecule type" value="Genomic_DNA"/>
</dbReference>
<dbReference type="Pfam" id="PF12937">
    <property type="entry name" value="F-box-like"/>
    <property type="match status" value="1"/>
</dbReference>
<gene>
    <name evidence="3" type="ORF">NEOLEDRAFT_1127977</name>
</gene>
<dbReference type="InterPro" id="IPR032675">
    <property type="entry name" value="LRR_dom_sf"/>
</dbReference>
<evidence type="ECO:0000259" key="2">
    <source>
        <dbReference type="Pfam" id="PF12937"/>
    </source>
</evidence>
<keyword evidence="4" id="KW-1185">Reference proteome</keyword>
<dbReference type="Gene3D" id="3.80.10.10">
    <property type="entry name" value="Ribonuclease Inhibitor"/>
    <property type="match status" value="1"/>
</dbReference>
<name>A0A165V7R5_9AGAM</name>
<dbReference type="AlphaFoldDB" id="A0A165V7R5"/>
<accession>A0A165V7R5</accession>
<dbReference type="InParanoid" id="A0A165V7R5"/>
<feature type="domain" description="F-box" evidence="2">
    <location>
        <begin position="9"/>
        <end position="48"/>
    </location>
</feature>